<evidence type="ECO:0000256" key="1">
    <source>
        <dbReference type="SAM" id="MobiDB-lite"/>
    </source>
</evidence>
<feature type="compositionally biased region" description="Low complexity" evidence="1">
    <location>
        <begin position="82"/>
        <end position="98"/>
    </location>
</feature>
<feature type="region of interest" description="Disordered" evidence="1">
    <location>
        <begin position="1"/>
        <end position="98"/>
    </location>
</feature>
<feature type="compositionally biased region" description="Low complexity" evidence="1">
    <location>
        <begin position="32"/>
        <end position="57"/>
    </location>
</feature>
<organism evidence="2 3">
    <name type="scientific">Aspergillus candidus</name>
    <dbReference type="NCBI Taxonomy" id="41067"/>
    <lineage>
        <taxon>Eukaryota</taxon>
        <taxon>Fungi</taxon>
        <taxon>Dikarya</taxon>
        <taxon>Ascomycota</taxon>
        <taxon>Pezizomycotina</taxon>
        <taxon>Eurotiomycetes</taxon>
        <taxon>Eurotiomycetidae</taxon>
        <taxon>Eurotiales</taxon>
        <taxon>Aspergillaceae</taxon>
        <taxon>Aspergillus</taxon>
        <taxon>Aspergillus subgen. Circumdati</taxon>
    </lineage>
</organism>
<evidence type="ECO:0000313" key="3">
    <source>
        <dbReference type="Proteomes" id="UP000234585"/>
    </source>
</evidence>
<proteinExistence type="predicted"/>
<keyword evidence="3" id="KW-1185">Reference proteome</keyword>
<dbReference type="RefSeq" id="XP_024668654.1">
    <property type="nucleotide sequence ID" value="XM_024819700.1"/>
</dbReference>
<dbReference type="Proteomes" id="UP000234585">
    <property type="component" value="Unassembled WGS sequence"/>
</dbReference>
<dbReference type="GeneID" id="36526860"/>
<reference evidence="2 3" key="1">
    <citation type="submission" date="2017-12" db="EMBL/GenBank/DDBJ databases">
        <authorList>
            <consortium name="DOE Joint Genome Institute"/>
            <person name="Haridas S."/>
            <person name="Kjaerbolling I."/>
            <person name="Vesth T.C."/>
            <person name="Frisvad J.C."/>
            <person name="Nybo J.L."/>
            <person name="Theobald S."/>
            <person name="Kuo A."/>
            <person name="Bowyer P."/>
            <person name="Matsuda Y."/>
            <person name="Mondo S."/>
            <person name="Lyhne E.K."/>
            <person name="Kogle M.E."/>
            <person name="Clum A."/>
            <person name="Lipzen A."/>
            <person name="Salamov A."/>
            <person name="Ngan C.Y."/>
            <person name="Daum C."/>
            <person name="Chiniquy J."/>
            <person name="Barry K."/>
            <person name="LaButti K."/>
            <person name="Simmons B.A."/>
            <person name="Magnuson J.K."/>
            <person name="Mortensen U.H."/>
            <person name="Larsen T.O."/>
            <person name="Grigoriev I.V."/>
            <person name="Baker S.E."/>
            <person name="Andersen M.R."/>
            <person name="Nordberg H.P."/>
            <person name="Cantor M.N."/>
            <person name="Hua S.X."/>
        </authorList>
    </citation>
    <scope>NUCLEOTIDE SEQUENCE [LARGE SCALE GENOMIC DNA]</scope>
    <source>
        <strain evidence="2 3">CBS 102.13</strain>
    </source>
</reference>
<accession>A0A2I2F1X6</accession>
<dbReference type="EMBL" id="KZ559175">
    <property type="protein sequence ID" value="PLB34642.1"/>
    <property type="molecule type" value="Genomic_DNA"/>
</dbReference>
<name>A0A2I2F1X6_ASPCN</name>
<dbReference type="AlphaFoldDB" id="A0A2I2F1X6"/>
<evidence type="ECO:0000313" key="2">
    <source>
        <dbReference type="EMBL" id="PLB34642.1"/>
    </source>
</evidence>
<protein>
    <submittedName>
        <fullName evidence="2">Uncharacterized protein</fullName>
    </submittedName>
</protein>
<dbReference type="OrthoDB" id="4588567at2759"/>
<gene>
    <name evidence="2" type="ORF">BDW47DRAFT_72867</name>
</gene>
<sequence>MSPHLSLHTSFDHPHPQLSRRQPPPQDRPYNTTTPLSSTTTSPTSSPTSPASLTATTNNPPRRCLFHPHQRPFSSIEPTTPPLSSGSGFGSPPRTPVLLRRRPSKIDMALSAERSRYDCDAIERQGLDLMEPRPVDPAFAFEPLTPGLDAWATGGAGCRLSSASASCYSESGSSCSGYTREGRMTQPKFVMGGIFEVMEGRA</sequence>